<dbReference type="GO" id="GO:0009435">
    <property type="term" value="P:NAD+ biosynthetic process"/>
    <property type="evidence" value="ECO:0007669"/>
    <property type="project" value="UniProtKB-UniRule"/>
</dbReference>
<gene>
    <name evidence="11" type="primary">nadD</name>
    <name evidence="13" type="ORF">LX64_03697</name>
</gene>
<evidence type="ECO:0000256" key="6">
    <source>
        <dbReference type="ARBA" id="ARBA00022695"/>
    </source>
</evidence>
<dbReference type="Proteomes" id="UP000249547">
    <property type="component" value="Unassembled WGS sequence"/>
</dbReference>
<dbReference type="GO" id="GO:0005524">
    <property type="term" value="F:ATP binding"/>
    <property type="evidence" value="ECO:0007669"/>
    <property type="project" value="UniProtKB-KW"/>
</dbReference>
<evidence type="ECO:0000259" key="12">
    <source>
        <dbReference type="Pfam" id="PF01467"/>
    </source>
</evidence>
<comment type="pathway">
    <text evidence="2 11">Cofactor biosynthesis; NAD(+) biosynthesis; deamido-NAD(+) from nicotinate D-ribonucleotide: step 1/1.</text>
</comment>
<keyword evidence="8 11" id="KW-0067">ATP-binding</keyword>
<evidence type="ECO:0000313" key="13">
    <source>
        <dbReference type="EMBL" id="RAJ01482.1"/>
    </source>
</evidence>
<evidence type="ECO:0000256" key="2">
    <source>
        <dbReference type="ARBA" id="ARBA00005019"/>
    </source>
</evidence>
<keyword evidence="5 11" id="KW-0808">Transferase</keyword>
<evidence type="ECO:0000256" key="4">
    <source>
        <dbReference type="ARBA" id="ARBA00022642"/>
    </source>
</evidence>
<evidence type="ECO:0000256" key="7">
    <source>
        <dbReference type="ARBA" id="ARBA00022741"/>
    </source>
</evidence>
<comment type="caution">
    <text evidence="13">The sequence shown here is derived from an EMBL/GenBank/DDBJ whole genome shotgun (WGS) entry which is preliminary data.</text>
</comment>
<dbReference type="InterPro" id="IPR005248">
    <property type="entry name" value="NadD/NMNAT"/>
</dbReference>
<evidence type="ECO:0000256" key="3">
    <source>
        <dbReference type="ARBA" id="ARBA00009014"/>
    </source>
</evidence>
<proteinExistence type="inferred from homology"/>
<keyword evidence="9 11" id="KW-0520">NAD</keyword>
<dbReference type="UniPathway" id="UPA00253">
    <property type="reaction ID" value="UER00332"/>
</dbReference>
<name>A0A327QCX4_9BACT</name>
<keyword evidence="6 11" id="KW-0548">Nucleotidyltransferase</keyword>
<evidence type="ECO:0000256" key="9">
    <source>
        <dbReference type="ARBA" id="ARBA00023027"/>
    </source>
</evidence>
<dbReference type="GO" id="GO:0004515">
    <property type="term" value="F:nicotinate-nucleotide adenylyltransferase activity"/>
    <property type="evidence" value="ECO:0007669"/>
    <property type="project" value="UniProtKB-UniRule"/>
</dbReference>
<dbReference type="RefSeq" id="WP_111599357.1">
    <property type="nucleotide sequence ID" value="NZ_QLLL01000007.1"/>
</dbReference>
<evidence type="ECO:0000256" key="10">
    <source>
        <dbReference type="ARBA" id="ARBA00048721"/>
    </source>
</evidence>
<reference evidence="13 14" key="1">
    <citation type="submission" date="2018-06" db="EMBL/GenBank/DDBJ databases">
        <title>Genomic Encyclopedia of Archaeal and Bacterial Type Strains, Phase II (KMG-II): from individual species to whole genera.</title>
        <authorList>
            <person name="Goeker M."/>
        </authorList>
    </citation>
    <scope>NUCLEOTIDE SEQUENCE [LARGE SCALE GENOMIC DNA]</scope>
    <source>
        <strain evidence="13 14">DSM 23857</strain>
    </source>
</reference>
<evidence type="ECO:0000256" key="5">
    <source>
        <dbReference type="ARBA" id="ARBA00022679"/>
    </source>
</evidence>
<dbReference type="Gene3D" id="3.40.50.620">
    <property type="entry name" value="HUPs"/>
    <property type="match status" value="1"/>
</dbReference>
<dbReference type="EC" id="2.7.7.18" evidence="11"/>
<dbReference type="NCBIfam" id="TIGR00125">
    <property type="entry name" value="cyt_tran_rel"/>
    <property type="match status" value="1"/>
</dbReference>
<comment type="similarity">
    <text evidence="3 11">Belongs to the NadD family.</text>
</comment>
<sequence length="189" mass="21893">MKIGLYFGSFNPIHIGHLIIANHVAYNTDLDKVWFVVSPHNPLKPSASLLNEHHRFHLVELAIKDAEKLRASNIEFSLPRPSFTIDTLTYLNEKFPTQEFVIIMGSDSFQNIARWKNYQQLLKFYPIYIYNRPGHPVTETYGADITILDAPMLDISSSVIRQFVKDGKSIRYLVTNDVEHYITENGYYK</sequence>
<dbReference type="CDD" id="cd02165">
    <property type="entry name" value="NMNAT"/>
    <property type="match status" value="1"/>
</dbReference>
<evidence type="ECO:0000256" key="11">
    <source>
        <dbReference type="HAMAP-Rule" id="MF_00244"/>
    </source>
</evidence>
<dbReference type="NCBIfam" id="TIGR00482">
    <property type="entry name" value="nicotinate (nicotinamide) nucleotide adenylyltransferase"/>
    <property type="match status" value="1"/>
</dbReference>
<keyword evidence="7 11" id="KW-0547">Nucleotide-binding</keyword>
<evidence type="ECO:0000313" key="14">
    <source>
        <dbReference type="Proteomes" id="UP000249547"/>
    </source>
</evidence>
<dbReference type="InterPro" id="IPR014729">
    <property type="entry name" value="Rossmann-like_a/b/a_fold"/>
</dbReference>
<keyword evidence="14" id="KW-1185">Reference proteome</keyword>
<dbReference type="SUPFAM" id="SSF52374">
    <property type="entry name" value="Nucleotidylyl transferase"/>
    <property type="match status" value="1"/>
</dbReference>
<dbReference type="AlphaFoldDB" id="A0A327QCX4"/>
<dbReference type="OrthoDB" id="5295945at2"/>
<dbReference type="HAMAP" id="MF_00244">
    <property type="entry name" value="NaMN_adenylyltr"/>
    <property type="match status" value="1"/>
</dbReference>
<protein>
    <recommendedName>
        <fullName evidence="11">Probable nicotinate-nucleotide adenylyltransferase</fullName>
        <ecNumber evidence="11">2.7.7.18</ecNumber>
    </recommendedName>
    <alternativeName>
        <fullName evidence="11">Deamido-NAD(+) diphosphorylase</fullName>
    </alternativeName>
    <alternativeName>
        <fullName evidence="11">Deamido-NAD(+) pyrophosphorylase</fullName>
    </alternativeName>
    <alternativeName>
        <fullName evidence="11">Nicotinate mononucleotide adenylyltransferase</fullName>
        <shortName evidence="11">NaMN adenylyltransferase</shortName>
    </alternativeName>
</protein>
<feature type="domain" description="Cytidyltransferase-like" evidence="12">
    <location>
        <begin position="5"/>
        <end position="162"/>
    </location>
</feature>
<dbReference type="InterPro" id="IPR004821">
    <property type="entry name" value="Cyt_trans-like"/>
</dbReference>
<dbReference type="EMBL" id="QLLL01000007">
    <property type="protein sequence ID" value="RAJ01482.1"/>
    <property type="molecule type" value="Genomic_DNA"/>
</dbReference>
<comment type="function">
    <text evidence="1 11">Catalyzes the reversible adenylation of nicotinate mononucleotide (NaMN) to nicotinic acid adenine dinucleotide (NaAD).</text>
</comment>
<organism evidence="13 14">
    <name type="scientific">Chitinophaga skermanii</name>
    <dbReference type="NCBI Taxonomy" id="331697"/>
    <lineage>
        <taxon>Bacteria</taxon>
        <taxon>Pseudomonadati</taxon>
        <taxon>Bacteroidota</taxon>
        <taxon>Chitinophagia</taxon>
        <taxon>Chitinophagales</taxon>
        <taxon>Chitinophagaceae</taxon>
        <taxon>Chitinophaga</taxon>
    </lineage>
</organism>
<keyword evidence="4 11" id="KW-0662">Pyridine nucleotide biosynthesis</keyword>
<comment type="catalytic activity">
    <reaction evidence="10 11">
        <text>nicotinate beta-D-ribonucleotide + ATP + H(+) = deamido-NAD(+) + diphosphate</text>
        <dbReference type="Rhea" id="RHEA:22860"/>
        <dbReference type="ChEBI" id="CHEBI:15378"/>
        <dbReference type="ChEBI" id="CHEBI:30616"/>
        <dbReference type="ChEBI" id="CHEBI:33019"/>
        <dbReference type="ChEBI" id="CHEBI:57502"/>
        <dbReference type="ChEBI" id="CHEBI:58437"/>
        <dbReference type="EC" id="2.7.7.18"/>
    </reaction>
</comment>
<dbReference type="NCBIfam" id="NF000840">
    <property type="entry name" value="PRK00071.1-3"/>
    <property type="match status" value="1"/>
</dbReference>
<dbReference type="Pfam" id="PF01467">
    <property type="entry name" value="CTP_transf_like"/>
    <property type="match status" value="1"/>
</dbReference>
<dbReference type="PANTHER" id="PTHR39321:SF3">
    <property type="entry name" value="PHOSPHOPANTETHEINE ADENYLYLTRANSFERASE"/>
    <property type="match status" value="1"/>
</dbReference>
<evidence type="ECO:0000256" key="1">
    <source>
        <dbReference type="ARBA" id="ARBA00002324"/>
    </source>
</evidence>
<accession>A0A327QCX4</accession>
<dbReference type="PANTHER" id="PTHR39321">
    <property type="entry name" value="NICOTINATE-NUCLEOTIDE ADENYLYLTRANSFERASE-RELATED"/>
    <property type="match status" value="1"/>
</dbReference>
<evidence type="ECO:0000256" key="8">
    <source>
        <dbReference type="ARBA" id="ARBA00022840"/>
    </source>
</evidence>